<reference evidence="1" key="1">
    <citation type="journal article" date="2014" name="Front. Microbiol.">
        <title>High frequency of phylogenetically diverse reductive dehalogenase-homologous genes in deep subseafloor sedimentary metagenomes.</title>
        <authorList>
            <person name="Kawai M."/>
            <person name="Futagami T."/>
            <person name="Toyoda A."/>
            <person name="Takaki Y."/>
            <person name="Nishi S."/>
            <person name="Hori S."/>
            <person name="Arai W."/>
            <person name="Tsubouchi T."/>
            <person name="Morono Y."/>
            <person name="Uchiyama I."/>
            <person name="Ito T."/>
            <person name="Fujiyama A."/>
            <person name="Inagaki F."/>
            <person name="Takami H."/>
        </authorList>
    </citation>
    <scope>NUCLEOTIDE SEQUENCE</scope>
    <source>
        <strain evidence="1">Expedition CK06-06</strain>
    </source>
</reference>
<evidence type="ECO:0000313" key="1">
    <source>
        <dbReference type="EMBL" id="GAH95606.1"/>
    </source>
</evidence>
<comment type="caution">
    <text evidence="1">The sequence shown here is derived from an EMBL/GenBank/DDBJ whole genome shotgun (WGS) entry which is preliminary data.</text>
</comment>
<dbReference type="AlphaFoldDB" id="X1JLJ7"/>
<feature type="non-terminal residue" evidence="1">
    <location>
        <position position="38"/>
    </location>
</feature>
<gene>
    <name evidence="1" type="ORF">S03H2_72982</name>
</gene>
<protein>
    <submittedName>
        <fullName evidence="1">Uncharacterized protein</fullName>
    </submittedName>
</protein>
<sequence>YDVFKVNHPWSEHQTLENTVYITEHEWQPMHAGTVRYL</sequence>
<feature type="non-terminal residue" evidence="1">
    <location>
        <position position="1"/>
    </location>
</feature>
<organism evidence="1">
    <name type="scientific">marine sediment metagenome</name>
    <dbReference type="NCBI Taxonomy" id="412755"/>
    <lineage>
        <taxon>unclassified sequences</taxon>
        <taxon>metagenomes</taxon>
        <taxon>ecological metagenomes</taxon>
    </lineage>
</organism>
<accession>X1JLJ7</accession>
<proteinExistence type="predicted"/>
<dbReference type="EMBL" id="BARU01049704">
    <property type="protein sequence ID" value="GAH95606.1"/>
    <property type="molecule type" value="Genomic_DNA"/>
</dbReference>
<name>X1JLJ7_9ZZZZ</name>